<gene>
    <name evidence="7" type="ORF">Val02_63640</name>
</gene>
<keyword evidence="2 5" id="KW-0812">Transmembrane</keyword>
<feature type="transmembrane region" description="Helical" evidence="5">
    <location>
        <begin position="141"/>
        <end position="163"/>
    </location>
</feature>
<organism evidence="7 8">
    <name type="scientific">Virgisporangium aliadipatigenens</name>
    <dbReference type="NCBI Taxonomy" id="741659"/>
    <lineage>
        <taxon>Bacteria</taxon>
        <taxon>Bacillati</taxon>
        <taxon>Actinomycetota</taxon>
        <taxon>Actinomycetes</taxon>
        <taxon>Micromonosporales</taxon>
        <taxon>Micromonosporaceae</taxon>
        <taxon>Virgisporangium</taxon>
    </lineage>
</organism>
<dbReference type="PANTHER" id="PTHR37422">
    <property type="entry name" value="TEICHURONIC ACID BIOSYNTHESIS PROTEIN TUAE"/>
    <property type="match status" value="1"/>
</dbReference>
<evidence type="ECO:0000256" key="5">
    <source>
        <dbReference type="SAM" id="Phobius"/>
    </source>
</evidence>
<protein>
    <submittedName>
        <fullName evidence="7">Membrane protein</fullName>
    </submittedName>
</protein>
<dbReference type="PANTHER" id="PTHR37422:SF13">
    <property type="entry name" value="LIPOPOLYSACCHARIDE BIOSYNTHESIS PROTEIN PA4999-RELATED"/>
    <property type="match status" value="1"/>
</dbReference>
<feature type="transmembrane region" description="Helical" evidence="5">
    <location>
        <begin position="242"/>
        <end position="271"/>
    </location>
</feature>
<feature type="transmembrane region" description="Helical" evidence="5">
    <location>
        <begin position="186"/>
        <end position="206"/>
    </location>
</feature>
<reference evidence="7" key="1">
    <citation type="submission" date="2021-01" db="EMBL/GenBank/DDBJ databases">
        <title>Whole genome shotgun sequence of Virgisporangium aliadipatigenens NBRC 105644.</title>
        <authorList>
            <person name="Komaki H."/>
            <person name="Tamura T."/>
        </authorList>
    </citation>
    <scope>NUCLEOTIDE SEQUENCE</scope>
    <source>
        <strain evidence="7">NBRC 105644</strain>
    </source>
</reference>
<feature type="transmembrane region" description="Helical" evidence="5">
    <location>
        <begin position="89"/>
        <end position="110"/>
    </location>
</feature>
<feature type="transmembrane region" description="Helical" evidence="5">
    <location>
        <begin position="361"/>
        <end position="388"/>
    </location>
</feature>
<accession>A0A8J3YTI2</accession>
<feature type="transmembrane region" description="Helical" evidence="5">
    <location>
        <begin position="54"/>
        <end position="77"/>
    </location>
</feature>
<dbReference type="RefSeq" id="WP_203902948.1">
    <property type="nucleotide sequence ID" value="NZ_BOPF01000028.1"/>
</dbReference>
<proteinExistence type="predicted"/>
<evidence type="ECO:0000256" key="4">
    <source>
        <dbReference type="ARBA" id="ARBA00023136"/>
    </source>
</evidence>
<evidence type="ECO:0000259" key="6">
    <source>
        <dbReference type="Pfam" id="PF04932"/>
    </source>
</evidence>
<dbReference type="Proteomes" id="UP000619260">
    <property type="component" value="Unassembled WGS sequence"/>
</dbReference>
<dbReference type="GO" id="GO:0016020">
    <property type="term" value="C:membrane"/>
    <property type="evidence" value="ECO:0007669"/>
    <property type="project" value="UniProtKB-SubCell"/>
</dbReference>
<keyword evidence="4 5" id="KW-0472">Membrane</keyword>
<dbReference type="AlphaFoldDB" id="A0A8J3YTI2"/>
<comment type="caution">
    <text evidence="7">The sequence shown here is derived from an EMBL/GenBank/DDBJ whole genome shotgun (WGS) entry which is preliminary data.</text>
</comment>
<feature type="transmembrane region" description="Helical" evidence="5">
    <location>
        <begin position="116"/>
        <end position="134"/>
    </location>
</feature>
<evidence type="ECO:0000313" key="8">
    <source>
        <dbReference type="Proteomes" id="UP000619260"/>
    </source>
</evidence>
<dbReference type="EMBL" id="BOPF01000028">
    <property type="protein sequence ID" value="GIJ49478.1"/>
    <property type="molecule type" value="Genomic_DNA"/>
</dbReference>
<name>A0A8J3YTI2_9ACTN</name>
<feature type="transmembrane region" description="Helical" evidence="5">
    <location>
        <begin position="419"/>
        <end position="440"/>
    </location>
</feature>
<evidence type="ECO:0000256" key="3">
    <source>
        <dbReference type="ARBA" id="ARBA00022989"/>
    </source>
</evidence>
<dbReference type="InterPro" id="IPR051533">
    <property type="entry name" value="WaaL-like"/>
</dbReference>
<keyword evidence="3 5" id="KW-1133">Transmembrane helix</keyword>
<dbReference type="InterPro" id="IPR007016">
    <property type="entry name" value="O-antigen_ligase-rel_domated"/>
</dbReference>
<sequence>MSAVVSVVQGPLRVALAPLAWLLAGVAGAVRRPSVVIAAAVLLVCLPAPLQDPLGVGFVTVPDIVACLGVGAVALKLFSGEGIEDRKGFVPFAALVLSITIATILGTDIAASLRGFVRYAELFVLVPLAAAMAVRDRLDLFLVAGAVVTTTVVEGLVGVYQYFTATGASYAGEYTRAVGTFGAEQIQALGALVGYGILVTLALAFATEGRTRLAFLGTTAFLLAPLYFSLSRGAWIATAGSVFLMLVLFSWRLVTAISATALFAVAVLFVVQDPAKPILDERVTSIFSSTQEPDRSVRDRYALWSAAVDIWATKPVTGVGLKDFPNYRDSHAPIELSAGSDVSNGATDFQREPLLSPHNQYLLVLAEQGLIGITAFAGLLLGILWTALRRRQGAEESTVETRFLDYAAPTVLIWTMIDFAYGDIGAGPTGMVLAILLGLAARRSLIVPRSGGAS</sequence>
<keyword evidence="8" id="KW-1185">Reference proteome</keyword>
<evidence type="ECO:0000256" key="1">
    <source>
        <dbReference type="ARBA" id="ARBA00004141"/>
    </source>
</evidence>
<evidence type="ECO:0000313" key="7">
    <source>
        <dbReference type="EMBL" id="GIJ49478.1"/>
    </source>
</evidence>
<feature type="domain" description="O-antigen ligase-related" evidence="6">
    <location>
        <begin position="220"/>
        <end position="376"/>
    </location>
</feature>
<evidence type="ECO:0000256" key="2">
    <source>
        <dbReference type="ARBA" id="ARBA00022692"/>
    </source>
</evidence>
<feature type="transmembrane region" description="Helical" evidence="5">
    <location>
        <begin position="213"/>
        <end position="230"/>
    </location>
</feature>
<dbReference type="Pfam" id="PF04932">
    <property type="entry name" value="Wzy_C"/>
    <property type="match status" value="1"/>
</dbReference>
<comment type="subcellular location">
    <subcellularLocation>
        <location evidence="1">Membrane</location>
        <topology evidence="1">Multi-pass membrane protein</topology>
    </subcellularLocation>
</comment>